<reference evidence="1 2" key="1">
    <citation type="journal article" date="2016" name="Front. Microbiol.">
        <title>Genomic Resource of Rice Seed Associated Bacteria.</title>
        <authorList>
            <person name="Midha S."/>
            <person name="Bansal K."/>
            <person name="Sharma S."/>
            <person name="Kumar N."/>
            <person name="Patil P.P."/>
            <person name="Chaudhry V."/>
            <person name="Patil P.B."/>
        </authorList>
    </citation>
    <scope>NUCLEOTIDE SEQUENCE [LARGE SCALE GENOMIC DNA]</scope>
    <source>
        <strain evidence="1 2">SA3</strain>
    </source>
</reference>
<dbReference type="SUPFAM" id="SSF52172">
    <property type="entry name" value="CheY-like"/>
    <property type="match status" value="1"/>
</dbReference>
<gene>
    <name evidence="1" type="ORF">SA3R_14755</name>
</gene>
<name>A0A8E1V7E7_9GAMM</name>
<evidence type="ECO:0000313" key="1">
    <source>
        <dbReference type="EMBL" id="KTS66927.1"/>
    </source>
</evidence>
<dbReference type="Proteomes" id="UP000071979">
    <property type="component" value="Unassembled WGS sequence"/>
</dbReference>
<dbReference type="InterPro" id="IPR011006">
    <property type="entry name" value="CheY-like_superfamily"/>
</dbReference>
<comment type="caution">
    <text evidence="1">The sequence shown here is derived from an EMBL/GenBank/DDBJ whole genome shotgun (WGS) entry which is preliminary data.</text>
</comment>
<organism evidence="1 2">
    <name type="scientific">Pantoea dispersa</name>
    <dbReference type="NCBI Taxonomy" id="59814"/>
    <lineage>
        <taxon>Bacteria</taxon>
        <taxon>Pseudomonadati</taxon>
        <taxon>Pseudomonadota</taxon>
        <taxon>Gammaproteobacteria</taxon>
        <taxon>Enterobacterales</taxon>
        <taxon>Erwiniaceae</taxon>
        <taxon>Pantoea</taxon>
    </lineage>
</organism>
<accession>A0A8E1V7E7</accession>
<dbReference type="AlphaFoldDB" id="A0A8E1V7E7"/>
<proteinExistence type="predicted"/>
<dbReference type="EMBL" id="LDSE01000027">
    <property type="protein sequence ID" value="KTS66927.1"/>
    <property type="molecule type" value="Genomic_DNA"/>
</dbReference>
<sequence length="206" mass="22729">MGMDILFNTGDDNKPKKIIIALSCNFALTGLHELCRSLPGCEVQTILGAPEAISDELMFSYADLVITDLPRDAAGLAELLLIPEWFKGSTLILLDEEAKAMRRTLLDADFSEVVMKKEKLTTLHQVIHNLLQANPESIEEQLIGKNALIREKRVICALLRGVKPSLIAREMGLHPREISRSKINCLARSGFSSLNAMLACASRTSQ</sequence>
<dbReference type="RefSeq" id="WP_058774966.1">
    <property type="nucleotide sequence ID" value="NZ_LDSD01000030.1"/>
</dbReference>
<evidence type="ECO:0000313" key="2">
    <source>
        <dbReference type="Proteomes" id="UP000071979"/>
    </source>
</evidence>
<protein>
    <submittedName>
        <fullName evidence="1">Uncharacterized protein</fullName>
    </submittedName>
</protein>